<feature type="compositionally biased region" description="Basic and acidic residues" evidence="1">
    <location>
        <begin position="37"/>
        <end position="49"/>
    </location>
</feature>
<dbReference type="RefSeq" id="WP_194536777.1">
    <property type="nucleotide sequence ID" value="NZ_JACEFB010000002.1"/>
</dbReference>
<feature type="region of interest" description="Disordered" evidence="1">
    <location>
        <begin position="35"/>
        <end position="67"/>
    </location>
</feature>
<keyword evidence="4" id="KW-1185">Reference proteome</keyword>
<gene>
    <name evidence="3" type="ORF">H0921_04125</name>
</gene>
<evidence type="ECO:0000256" key="1">
    <source>
        <dbReference type="SAM" id="MobiDB-lite"/>
    </source>
</evidence>
<comment type="caution">
    <text evidence="3">The sequence shown here is derived from an EMBL/GenBank/DDBJ whole genome shotgun (WGS) entry which is preliminary data.</text>
</comment>
<dbReference type="Gene3D" id="2.30.29.80">
    <property type="match status" value="1"/>
</dbReference>
<feature type="chain" id="PRO_5030700907" description="DUF1508 domain-containing protein" evidence="2">
    <location>
        <begin position="27"/>
        <end position="132"/>
    </location>
</feature>
<dbReference type="EMBL" id="JACEFB010000002">
    <property type="protein sequence ID" value="MBA2225347.1"/>
    <property type="molecule type" value="Genomic_DNA"/>
</dbReference>
<protein>
    <recommendedName>
        <fullName evidence="5">DUF1508 domain-containing protein</fullName>
    </recommendedName>
</protein>
<evidence type="ECO:0000256" key="2">
    <source>
        <dbReference type="SAM" id="SignalP"/>
    </source>
</evidence>
<dbReference type="AlphaFoldDB" id="A0A7V8VC71"/>
<evidence type="ECO:0000313" key="4">
    <source>
        <dbReference type="Proteomes" id="UP000542342"/>
    </source>
</evidence>
<feature type="signal peptide" evidence="2">
    <location>
        <begin position="1"/>
        <end position="26"/>
    </location>
</feature>
<reference evidence="3 4" key="1">
    <citation type="submission" date="2020-07" db="EMBL/GenBank/DDBJ databases">
        <title>Thermogemmata thermophila gen. nov., sp. nov., a novel moderate thermophilic planctomycete from a Kamchatka hot spring.</title>
        <authorList>
            <person name="Elcheninov A.G."/>
            <person name="Podosokorskaya O.A."/>
            <person name="Kovaleva O.L."/>
            <person name="Novikov A."/>
            <person name="Bonch-Osmolovskaya E.A."/>
            <person name="Toshchakov S.V."/>
            <person name="Kublanov I.V."/>
        </authorList>
    </citation>
    <scope>NUCLEOTIDE SEQUENCE [LARGE SCALE GENOMIC DNA]</scope>
    <source>
        <strain evidence="3 4">2918</strain>
    </source>
</reference>
<dbReference type="InterPro" id="IPR036913">
    <property type="entry name" value="YegP-like_sf"/>
</dbReference>
<dbReference type="Proteomes" id="UP000542342">
    <property type="component" value="Unassembled WGS sequence"/>
</dbReference>
<evidence type="ECO:0000313" key="3">
    <source>
        <dbReference type="EMBL" id="MBA2225347.1"/>
    </source>
</evidence>
<sequence length="132" mass="13876">MRPTRYLMGVLAGVGLCLLLKAGAPAEVLAQAASAGQKDKQKVEKKENGSKAPATIREPGQTKEVGKAGASGGVVEVYQAKDGWRFRIKNAQGKSLAIGVVGYSTKEEALQVVQQVQGILNSQKVVTVEGKK</sequence>
<proteinExistence type="predicted"/>
<evidence type="ECO:0008006" key="5">
    <source>
        <dbReference type="Google" id="ProtNLM"/>
    </source>
</evidence>
<dbReference type="SUPFAM" id="SSF160113">
    <property type="entry name" value="YegP-like"/>
    <property type="match status" value="1"/>
</dbReference>
<keyword evidence="2" id="KW-0732">Signal</keyword>
<name>A0A7V8VC71_9BACT</name>
<accession>A0A7V8VC71</accession>
<organism evidence="3 4">
    <name type="scientific">Thermogemmata fonticola</name>
    <dbReference type="NCBI Taxonomy" id="2755323"/>
    <lineage>
        <taxon>Bacteria</taxon>
        <taxon>Pseudomonadati</taxon>
        <taxon>Planctomycetota</taxon>
        <taxon>Planctomycetia</taxon>
        <taxon>Gemmatales</taxon>
        <taxon>Gemmataceae</taxon>
        <taxon>Thermogemmata</taxon>
    </lineage>
</organism>